<dbReference type="Gene3D" id="1.25.10.10">
    <property type="entry name" value="Leucine-rich Repeat Variant"/>
    <property type="match status" value="1"/>
</dbReference>
<dbReference type="GO" id="GO:0000785">
    <property type="term" value="C:chromatin"/>
    <property type="evidence" value="ECO:0007669"/>
    <property type="project" value="TreeGrafter"/>
</dbReference>
<dbReference type="FunFam" id="1.20.1160.11:FF:000003">
    <property type="entry name" value="Paired amphipathic helix SIN3-like protein"/>
    <property type="match status" value="1"/>
</dbReference>
<feature type="compositionally biased region" description="Polar residues" evidence="7">
    <location>
        <begin position="1230"/>
        <end position="1245"/>
    </location>
</feature>
<dbReference type="Pfam" id="PF08295">
    <property type="entry name" value="Sin3_corepress"/>
    <property type="match status" value="1"/>
</dbReference>
<organism evidence="9 10">
    <name type="scientific">Artemisia annua</name>
    <name type="common">Sweet wormwood</name>
    <dbReference type="NCBI Taxonomy" id="35608"/>
    <lineage>
        <taxon>Eukaryota</taxon>
        <taxon>Viridiplantae</taxon>
        <taxon>Streptophyta</taxon>
        <taxon>Embryophyta</taxon>
        <taxon>Tracheophyta</taxon>
        <taxon>Spermatophyta</taxon>
        <taxon>Magnoliopsida</taxon>
        <taxon>eudicotyledons</taxon>
        <taxon>Gunneridae</taxon>
        <taxon>Pentapetalae</taxon>
        <taxon>asterids</taxon>
        <taxon>campanulids</taxon>
        <taxon>Asterales</taxon>
        <taxon>Asteraceae</taxon>
        <taxon>Asteroideae</taxon>
        <taxon>Anthemideae</taxon>
        <taxon>Artemisiinae</taxon>
        <taxon>Artemisia</taxon>
    </lineage>
</organism>
<sequence length="1596" mass="182277">MSNSNPEPHQDLKQKVLTYISKLSDRDTFPTASSSLEQITVTLPIDSIPQFICHVSSTSPSDKSPVRKQCLKLLSLLTITHTASMTSHVVTKIMNAVVKRLRDGECNGFLGSEDWAVRKGAVGALGKLASVEKGKGSLVEFKAGCVLALENKRFDKIDECSDTLILDDFVRPNGNLVNEYNGTRKSPAIRPRIPSATAIETPPKETTSNSKHSPVQRLSPTTPQSRSPPKSNYRKQSGSIARKVDFDKETDQKIKVSVPKPVSFDGNCKEKVMRENMVDSDKNIILETEKRVTEQVISNKTKDSTFGKLGGSKFGSRVVPFIDECELDTDINGRAIEHGYGNQKEVENISRIQNQLVQIENQQSNLLNLLQKFIGRSRSGMNSLETRVNGLEKALDEISYDLAISTGRVSNSDSCCMGTEFLSPKYWWRTEGSFYSPRSPFRGSQQSLSDRFNPDSPTRGIAPNTPGGVNFGIMSVWLRSLVVDWISFVDFFFIGMKSSVRPRTSGGTADKLTTRDALTYLKEIRETFQDQQEKYAEFLEAMKDFKAHRVDTPIIIARVKRLFEGYPNLILGFNTFLPKEYEITLDEPQAKKPVEFNEAYEFVNKIKRRFQGDEHSYSSFLNILSMYKNENKSVSEIHQEVAALLHNQPDLLEEFANFLPPGHNVNSSRNHNRSSPVGTVRPRHPEKNRAVSVEMPHPRREEGFNRHAKKEKVRREDREHRSQDRGFDHHGMNHLTQKRKPASALEDSGPSLKKLEDSVTELFHQDMRDEVLCLREKVKKRLHNSDNYRKFLSCIVHYSTESITRSNLENLVNDILGAYPDLMEEVNGFIDRSESAGSWSGNLPESVKADDQDRERDVRNVSGIKDEYQVKPIHELDLSDCEQCGPSYRRLPKDYPIPKVSGRTKIGAKVLNDHWVSVTSGSEDYSFKHMRKNQYEESLFRCEDDRYELDMLIGSVEAAAKGVEELLQKMNNKFFKEDSEINFEDHLSVLNLRCIERLYGDNGLDVLDVLKKNASLALPVILTRLKQKQEEWERCRFDFNKVWAGIYAKNHHKSLDHRSFYFKQQDSKSLSAKALLAEIKEISEEKSKEENIYHHFSTGKRKITTPHQEFEYCDLDVHEDLYKLIRYYIPHNSTSEQFDRIMKIWTTFVEPMFNVPPRPQLVNGEHEVVKTSKKENDNNGVKENGSHIKKVGREEGELSPNGDFEEDNFTASRENGADEEGEESAHRSSYDTVNPSENGEGSGSETADVEDQTPEDHDGVHDRKTESEGEEDETHIPFLETVKPLTKYVPETSHNNETDPRVFYGNDTFYVFFRLHHTLYSRLKEAKEKSANGKWKGSNDTTPNDSYARFLDLLYSFLGGVIDSTKYEDDCRTILGTWSFPVFTLDKLIHKLSKQLLAIATDEVENKLIKLHVYEHMRKPGRFVDDLYNANARVIVNVENLYRFNHSLIPETNRQTRLTIWLMDLGCDASEAPVFPIDPSFVAYPNIQPLPVIPGKKKAGVFLKRNKREYVSEDEDLAMMKATEGLQILNRMECKMNCSTYKIAYVLGTEDSMVRKGRKKIIRSISPNELASLSNSYSHQVQKFHKLLQSRIPESM</sequence>
<dbReference type="InterPro" id="IPR057600">
    <property type="entry name" value="TORTIFOLIA1/SINE1-2_N"/>
</dbReference>
<dbReference type="SUPFAM" id="SSF47762">
    <property type="entry name" value="PAH2 domain"/>
    <property type="match status" value="3"/>
</dbReference>
<dbReference type="Pfam" id="PF24714">
    <property type="entry name" value="TOR1L1_N"/>
    <property type="match status" value="1"/>
</dbReference>
<dbReference type="Pfam" id="PF02671">
    <property type="entry name" value="PAH"/>
    <property type="match status" value="3"/>
</dbReference>
<feature type="domain" description="Histone deacetylase interacting" evidence="8">
    <location>
        <begin position="880"/>
        <end position="980"/>
    </location>
</feature>
<dbReference type="Proteomes" id="UP000245207">
    <property type="component" value="Unassembled WGS sequence"/>
</dbReference>
<dbReference type="EMBL" id="PKPP01000003">
    <property type="protein sequence ID" value="PWA99864.1"/>
    <property type="molecule type" value="Genomic_DNA"/>
</dbReference>
<evidence type="ECO:0000256" key="3">
    <source>
        <dbReference type="ARBA" id="ARBA00022737"/>
    </source>
</evidence>
<feature type="region of interest" description="Disordered" evidence="7">
    <location>
        <begin position="177"/>
        <end position="246"/>
    </location>
</feature>
<feature type="region of interest" description="Disordered" evidence="7">
    <location>
        <begin position="833"/>
        <end position="854"/>
    </location>
</feature>
<dbReference type="InterPro" id="IPR039774">
    <property type="entry name" value="Sin3-like"/>
</dbReference>
<dbReference type="SUPFAM" id="SSF48371">
    <property type="entry name" value="ARM repeat"/>
    <property type="match status" value="1"/>
</dbReference>
<feature type="compositionally biased region" description="Basic and acidic residues" evidence="7">
    <location>
        <begin position="696"/>
        <end position="705"/>
    </location>
</feature>
<dbReference type="PROSITE" id="PS51477">
    <property type="entry name" value="PAH"/>
    <property type="match status" value="3"/>
</dbReference>
<dbReference type="InterPro" id="IPR013194">
    <property type="entry name" value="HDAC_interact_dom"/>
</dbReference>
<evidence type="ECO:0000256" key="2">
    <source>
        <dbReference type="ARBA" id="ARBA00022491"/>
    </source>
</evidence>
<feature type="compositionally biased region" description="Basic and acidic residues" evidence="7">
    <location>
        <begin position="1254"/>
        <end position="1267"/>
    </location>
</feature>
<dbReference type="InterPro" id="IPR031693">
    <property type="entry name" value="Sin3_C"/>
</dbReference>
<dbReference type="GO" id="GO:0000118">
    <property type="term" value="C:histone deacetylase complex"/>
    <property type="evidence" value="ECO:0007669"/>
    <property type="project" value="TreeGrafter"/>
</dbReference>
<dbReference type="GO" id="GO:0003714">
    <property type="term" value="F:transcription corepressor activity"/>
    <property type="evidence" value="ECO:0007669"/>
    <property type="project" value="InterPro"/>
</dbReference>
<dbReference type="PANTHER" id="PTHR12346:SF65">
    <property type="entry name" value="HISTONE DEACETYLASE INTERACTING DOMAIN, SIN3-RELATED"/>
    <property type="match status" value="1"/>
</dbReference>
<evidence type="ECO:0000313" key="9">
    <source>
        <dbReference type="EMBL" id="PWA99864.1"/>
    </source>
</evidence>
<protein>
    <submittedName>
        <fullName evidence="9">Histone deacetylase interacting domain, Sin3</fullName>
    </submittedName>
</protein>
<keyword evidence="2" id="KW-0678">Repressor</keyword>
<evidence type="ECO:0000259" key="8">
    <source>
        <dbReference type="SMART" id="SM00761"/>
    </source>
</evidence>
<dbReference type="InterPro" id="IPR003822">
    <property type="entry name" value="PAH"/>
</dbReference>
<evidence type="ECO:0000313" key="10">
    <source>
        <dbReference type="Proteomes" id="UP000245207"/>
    </source>
</evidence>
<dbReference type="SMART" id="SM00761">
    <property type="entry name" value="HDAC_interact"/>
    <property type="match status" value="1"/>
</dbReference>
<feature type="region of interest" description="Disordered" evidence="7">
    <location>
        <begin position="662"/>
        <end position="750"/>
    </location>
</feature>
<dbReference type="PANTHER" id="PTHR12346">
    <property type="entry name" value="SIN3B-RELATED"/>
    <property type="match status" value="1"/>
</dbReference>
<feature type="coiled-coil region" evidence="6">
    <location>
        <begin position="342"/>
        <end position="401"/>
    </location>
</feature>
<keyword evidence="4 5" id="KW-0539">Nucleus</keyword>
<keyword evidence="3" id="KW-0677">Repeat</keyword>
<dbReference type="InterPro" id="IPR016024">
    <property type="entry name" value="ARM-type_fold"/>
</dbReference>
<dbReference type="STRING" id="35608.A0A2U1QPD1"/>
<proteinExistence type="predicted"/>
<comment type="caution">
    <text evidence="9">The sequence shown here is derived from an EMBL/GenBank/DDBJ whole genome shotgun (WGS) entry which is preliminary data.</text>
</comment>
<comment type="subcellular location">
    <subcellularLocation>
        <location evidence="1 5">Nucleus</location>
    </subcellularLocation>
</comment>
<dbReference type="Gene3D" id="1.20.1160.11">
    <property type="entry name" value="Paired amphipathic helix"/>
    <property type="match status" value="3"/>
</dbReference>
<dbReference type="Pfam" id="PF16879">
    <property type="entry name" value="Sin3a_C"/>
    <property type="match status" value="1"/>
</dbReference>
<gene>
    <name evidence="9" type="ORF">CTI12_AA001680</name>
</gene>
<feature type="region of interest" description="Disordered" evidence="7">
    <location>
        <begin position="1166"/>
        <end position="1276"/>
    </location>
</feature>
<feature type="compositionally biased region" description="Basic and acidic residues" evidence="7">
    <location>
        <begin position="1166"/>
        <end position="1177"/>
    </location>
</feature>
<evidence type="ECO:0000256" key="4">
    <source>
        <dbReference type="ARBA" id="ARBA00023242"/>
    </source>
</evidence>
<dbReference type="OrthoDB" id="10265969at2759"/>
<feature type="region of interest" description="Disordered" evidence="7">
    <location>
        <begin position="438"/>
        <end position="463"/>
    </location>
</feature>
<keyword evidence="6" id="KW-0175">Coiled coil</keyword>
<accession>A0A2U1QPD1</accession>
<dbReference type="FunFam" id="1.20.1160.11:FF:000001">
    <property type="entry name" value="Paired amphipathic helix protein Sin3"/>
    <property type="match status" value="1"/>
</dbReference>
<dbReference type="GO" id="GO:0000122">
    <property type="term" value="P:negative regulation of transcription by RNA polymerase II"/>
    <property type="evidence" value="ECO:0007669"/>
    <property type="project" value="TreeGrafter"/>
</dbReference>
<feature type="compositionally biased region" description="Basic and acidic residues" evidence="7">
    <location>
        <begin position="713"/>
        <end position="731"/>
    </location>
</feature>
<dbReference type="InterPro" id="IPR011989">
    <property type="entry name" value="ARM-like"/>
</dbReference>
<reference evidence="9 10" key="1">
    <citation type="journal article" date="2018" name="Mol. Plant">
        <title>The genome of Artemisia annua provides insight into the evolution of Asteraceae family and artemisinin biosynthesis.</title>
        <authorList>
            <person name="Shen Q."/>
            <person name="Zhang L."/>
            <person name="Liao Z."/>
            <person name="Wang S."/>
            <person name="Yan T."/>
            <person name="Shi P."/>
            <person name="Liu M."/>
            <person name="Fu X."/>
            <person name="Pan Q."/>
            <person name="Wang Y."/>
            <person name="Lv Z."/>
            <person name="Lu X."/>
            <person name="Zhang F."/>
            <person name="Jiang W."/>
            <person name="Ma Y."/>
            <person name="Chen M."/>
            <person name="Hao X."/>
            <person name="Li L."/>
            <person name="Tang Y."/>
            <person name="Lv G."/>
            <person name="Zhou Y."/>
            <person name="Sun X."/>
            <person name="Brodelius P.E."/>
            <person name="Rose J.K.C."/>
            <person name="Tang K."/>
        </authorList>
    </citation>
    <scope>NUCLEOTIDE SEQUENCE [LARGE SCALE GENOMIC DNA]</scope>
    <source>
        <strain evidence="10">cv. Huhao1</strain>
        <tissue evidence="9">Leaf</tissue>
    </source>
</reference>
<evidence type="ECO:0000256" key="7">
    <source>
        <dbReference type="SAM" id="MobiDB-lite"/>
    </source>
</evidence>
<feature type="compositionally biased region" description="Polar residues" evidence="7">
    <location>
        <begin position="204"/>
        <end position="239"/>
    </location>
</feature>
<keyword evidence="10" id="KW-1185">Reference proteome</keyword>
<evidence type="ECO:0000256" key="6">
    <source>
        <dbReference type="SAM" id="Coils"/>
    </source>
</evidence>
<dbReference type="InterPro" id="IPR036600">
    <property type="entry name" value="PAH_sf"/>
</dbReference>
<name>A0A2U1QPD1_ARTAN</name>
<evidence type="ECO:0000256" key="5">
    <source>
        <dbReference type="PROSITE-ProRule" id="PRU00810"/>
    </source>
</evidence>
<feature type="compositionally biased region" description="Low complexity" evidence="7">
    <location>
        <begin position="663"/>
        <end position="675"/>
    </location>
</feature>
<evidence type="ECO:0000256" key="1">
    <source>
        <dbReference type="ARBA" id="ARBA00004123"/>
    </source>
</evidence>